<dbReference type="AlphaFoldDB" id="A0AAE0HMX0"/>
<dbReference type="Pfam" id="PF22799">
    <property type="entry name" value="PIR1-like_C"/>
    <property type="match status" value="1"/>
</dbReference>
<accession>A0AAE0HMX0</accession>
<dbReference type="RefSeq" id="XP_062662982.1">
    <property type="nucleotide sequence ID" value="XM_062797649.1"/>
</dbReference>
<name>A0AAE0HMX0_9PEZI</name>
<proteinExistence type="predicted"/>
<evidence type="ECO:0000313" key="5">
    <source>
        <dbReference type="Proteomes" id="UP001278766"/>
    </source>
</evidence>
<protein>
    <recommendedName>
        <fullName evidence="3">Cell wall mannoprotein PIR1-like C-terminal domain-containing protein</fullName>
    </recommendedName>
</protein>
<feature type="chain" id="PRO_5042260368" description="Cell wall mannoprotein PIR1-like C-terminal domain-containing protein" evidence="2">
    <location>
        <begin position="21"/>
        <end position="522"/>
    </location>
</feature>
<organism evidence="4 5">
    <name type="scientific">Chaetomium fimeti</name>
    <dbReference type="NCBI Taxonomy" id="1854472"/>
    <lineage>
        <taxon>Eukaryota</taxon>
        <taxon>Fungi</taxon>
        <taxon>Dikarya</taxon>
        <taxon>Ascomycota</taxon>
        <taxon>Pezizomycotina</taxon>
        <taxon>Sordariomycetes</taxon>
        <taxon>Sordariomycetidae</taxon>
        <taxon>Sordariales</taxon>
        <taxon>Chaetomiaceae</taxon>
        <taxon>Chaetomium</taxon>
    </lineage>
</organism>
<feature type="region of interest" description="Disordered" evidence="1">
    <location>
        <begin position="245"/>
        <end position="273"/>
    </location>
</feature>
<keyword evidence="5" id="KW-1185">Reference proteome</keyword>
<evidence type="ECO:0000313" key="4">
    <source>
        <dbReference type="EMBL" id="KAK3299468.1"/>
    </source>
</evidence>
<evidence type="ECO:0000256" key="2">
    <source>
        <dbReference type="SAM" id="SignalP"/>
    </source>
</evidence>
<dbReference type="InterPro" id="IPR054508">
    <property type="entry name" value="PIR1-like_C"/>
</dbReference>
<sequence length="522" mass="55860">MKPLAVLAATAALAPHSALARWLSRANTTPGCAFTLSSSGSFVCPAGQLEDGQIRLNGSYPTATFYLDPDGGITDSDGYGCIVTGSPTTQIQCDQGKSPTSAFSIDASKNLLYQGSPDFWACPATDTEYNIYVDPEFGQTKCFPIGLKASSCGPAAPTCTPPSTVWETQTQTVTVIVTNSQTCSAGQTSTTSTSLDTVCRHCTGTKSLMSSSESGNFTILPTSTETRTPINPSDSEIFTILPISTDGAGTKRSPSPEHVKRAPGEGVLSGGSHHRLSRRDLYEDWNAVRETTRSGARETAELKWVRTGRVREFPLQPGQSLKIGTDYFYGCTVFVVVGSQRIIFGHIAQIGPTGCVEFEERDETQYEIIPRITSFLTEAGTSLADVSPPTCPTERFAWIMGTVADDDQGWDRGPAALKEWMVAEGIPPANLHYNQYKGGSGEIDGPPGGIFGKALVTVTPEAGPGAGQQRSILRVYMTSEEPRIELTFNNQNGQLVLDPIMNVAISSLTTDGNKQYTNNPTE</sequence>
<dbReference type="GeneID" id="87834597"/>
<reference evidence="4" key="2">
    <citation type="submission" date="2023-06" db="EMBL/GenBank/DDBJ databases">
        <authorList>
            <consortium name="Lawrence Berkeley National Laboratory"/>
            <person name="Haridas S."/>
            <person name="Hensen N."/>
            <person name="Bonometti L."/>
            <person name="Westerberg I."/>
            <person name="Brannstrom I.O."/>
            <person name="Guillou S."/>
            <person name="Cros-Aarteil S."/>
            <person name="Calhoun S."/>
            <person name="Kuo A."/>
            <person name="Mondo S."/>
            <person name="Pangilinan J."/>
            <person name="Riley R."/>
            <person name="Labutti K."/>
            <person name="Andreopoulos B."/>
            <person name="Lipzen A."/>
            <person name="Chen C."/>
            <person name="Yanf M."/>
            <person name="Daum C."/>
            <person name="Ng V."/>
            <person name="Clum A."/>
            <person name="Steindorff A."/>
            <person name="Ohm R."/>
            <person name="Martin F."/>
            <person name="Silar P."/>
            <person name="Natvig D."/>
            <person name="Lalanne C."/>
            <person name="Gautier V."/>
            <person name="Ament-Velasquez S.L."/>
            <person name="Kruys A."/>
            <person name="Hutchinson M.I."/>
            <person name="Powell A.J."/>
            <person name="Barry K."/>
            <person name="Miller A.N."/>
            <person name="Grigoriev I.V."/>
            <person name="Debuchy R."/>
            <person name="Gladieux P."/>
            <person name="Thoren M.H."/>
            <person name="Johannesson H."/>
        </authorList>
    </citation>
    <scope>NUCLEOTIDE SEQUENCE</scope>
    <source>
        <strain evidence="4">CBS 168.71</strain>
    </source>
</reference>
<evidence type="ECO:0000256" key="1">
    <source>
        <dbReference type="SAM" id="MobiDB-lite"/>
    </source>
</evidence>
<dbReference type="PANTHER" id="PTHR39613">
    <property type="entry name" value="ANCHORED CELL WALL PROTEIN, PUTATIVE (AFU_ORTHOLOGUE AFUA_4G08960)-RELATED"/>
    <property type="match status" value="1"/>
</dbReference>
<reference evidence="4" key="1">
    <citation type="journal article" date="2023" name="Mol. Phylogenet. Evol.">
        <title>Genome-scale phylogeny and comparative genomics of the fungal order Sordariales.</title>
        <authorList>
            <person name="Hensen N."/>
            <person name="Bonometti L."/>
            <person name="Westerberg I."/>
            <person name="Brannstrom I.O."/>
            <person name="Guillou S."/>
            <person name="Cros-Aarteil S."/>
            <person name="Calhoun S."/>
            <person name="Haridas S."/>
            <person name="Kuo A."/>
            <person name="Mondo S."/>
            <person name="Pangilinan J."/>
            <person name="Riley R."/>
            <person name="LaButti K."/>
            <person name="Andreopoulos B."/>
            <person name="Lipzen A."/>
            <person name="Chen C."/>
            <person name="Yan M."/>
            <person name="Daum C."/>
            <person name="Ng V."/>
            <person name="Clum A."/>
            <person name="Steindorff A."/>
            <person name="Ohm R.A."/>
            <person name="Martin F."/>
            <person name="Silar P."/>
            <person name="Natvig D.O."/>
            <person name="Lalanne C."/>
            <person name="Gautier V."/>
            <person name="Ament-Velasquez S.L."/>
            <person name="Kruys A."/>
            <person name="Hutchinson M.I."/>
            <person name="Powell A.J."/>
            <person name="Barry K."/>
            <person name="Miller A.N."/>
            <person name="Grigoriev I.V."/>
            <person name="Debuchy R."/>
            <person name="Gladieux P."/>
            <person name="Hiltunen Thoren M."/>
            <person name="Johannesson H."/>
        </authorList>
    </citation>
    <scope>NUCLEOTIDE SEQUENCE</scope>
    <source>
        <strain evidence="4">CBS 168.71</strain>
    </source>
</reference>
<feature type="domain" description="Cell wall mannoprotein PIR1-like C-terminal" evidence="3">
    <location>
        <begin position="71"/>
        <end position="145"/>
    </location>
</feature>
<dbReference type="EMBL" id="JAUEPN010000002">
    <property type="protein sequence ID" value="KAK3299468.1"/>
    <property type="molecule type" value="Genomic_DNA"/>
</dbReference>
<feature type="signal peptide" evidence="2">
    <location>
        <begin position="1"/>
        <end position="20"/>
    </location>
</feature>
<gene>
    <name evidence="4" type="ORF">B0H64DRAFT_100598</name>
</gene>
<evidence type="ECO:0000259" key="3">
    <source>
        <dbReference type="Pfam" id="PF22799"/>
    </source>
</evidence>
<dbReference type="PANTHER" id="PTHR39613:SF1">
    <property type="entry name" value="ANCHORED CELL WALL PROTEIN, PUTATIVE (AFU_ORTHOLOGUE AFUA_4G08960)-RELATED"/>
    <property type="match status" value="1"/>
</dbReference>
<feature type="compositionally biased region" description="Basic and acidic residues" evidence="1">
    <location>
        <begin position="254"/>
        <end position="263"/>
    </location>
</feature>
<keyword evidence="2" id="KW-0732">Signal</keyword>
<comment type="caution">
    <text evidence="4">The sequence shown here is derived from an EMBL/GenBank/DDBJ whole genome shotgun (WGS) entry which is preliminary data.</text>
</comment>
<dbReference type="Proteomes" id="UP001278766">
    <property type="component" value="Unassembled WGS sequence"/>
</dbReference>